<dbReference type="GO" id="GO:0047355">
    <property type="term" value="F:CDP-glycerol glycerophosphotransferase activity"/>
    <property type="evidence" value="ECO:0007669"/>
    <property type="project" value="InterPro"/>
</dbReference>
<proteinExistence type="predicted"/>
<organism evidence="1 2">
    <name type="scientific">Providencia vermicola</name>
    <dbReference type="NCBI Taxonomy" id="333965"/>
    <lineage>
        <taxon>Bacteria</taxon>
        <taxon>Pseudomonadati</taxon>
        <taxon>Pseudomonadota</taxon>
        <taxon>Gammaproteobacteria</taxon>
        <taxon>Enterobacterales</taxon>
        <taxon>Morganellaceae</taxon>
        <taxon>Providencia</taxon>
    </lineage>
</organism>
<dbReference type="RefSeq" id="WP_275258262.1">
    <property type="nucleotide sequence ID" value="NZ_CP116222.1"/>
</dbReference>
<protein>
    <submittedName>
        <fullName evidence="1">CDP-glycerol glycerophosphotransferase family protein</fullName>
    </submittedName>
</protein>
<dbReference type="InterPro" id="IPR007554">
    <property type="entry name" value="Glycerophosphate_synth"/>
</dbReference>
<dbReference type="Pfam" id="PF04464">
    <property type="entry name" value="Glyphos_transf"/>
    <property type="match status" value="1"/>
</dbReference>
<dbReference type="EMBL" id="CP116222">
    <property type="protein sequence ID" value="WFC07642.1"/>
    <property type="molecule type" value="Genomic_DNA"/>
</dbReference>
<reference evidence="1" key="1">
    <citation type="submission" date="2023-01" db="EMBL/GenBank/DDBJ databases">
        <title>The prevalence of carbapenem-resistant bacteria in aquaculture in China and the genetic diversity of carbapenem-resistant genes.</title>
        <authorList>
            <person name="Wen R."/>
        </authorList>
    </citation>
    <scope>NUCLEOTIDE SEQUENCE</scope>
    <source>
        <strain evidence="1">PVA41-chromosome</strain>
    </source>
</reference>
<dbReference type="AlphaFoldDB" id="A0AAX3RYC1"/>
<evidence type="ECO:0000313" key="2">
    <source>
        <dbReference type="Proteomes" id="UP001222403"/>
    </source>
</evidence>
<dbReference type="Proteomes" id="UP001222403">
    <property type="component" value="Chromosome"/>
</dbReference>
<accession>A0AAX3RYC1</accession>
<dbReference type="SUPFAM" id="SSF53756">
    <property type="entry name" value="UDP-Glycosyltransferase/glycogen phosphorylase"/>
    <property type="match status" value="1"/>
</dbReference>
<sequence>MLKKYIPNRIRKILSSIKKNRIDPILNKRLMSKIIKKHSKLERKISNKKKLRVVFLVINRSVWKVDAVFKNMLKNPKFEPIILICPDTSHGDEHMWREMKHAYNYFKEKNYPLISSYDINKKTWITLDTLEPDIIFFTNPHNLTRKEYYKKAYLNYLSCYVPYHHEIVNNWEQYNQQFHIAQWKIFATNNKSMIIYTNFYPRYGSNVKITGYPAMEELINKLTNNTYNDVWKTQDKRLRIIWAPHHSIEMNENVPYSNFIQLADVFKSIAENYKDKVIWSFKPHPLLKTKLYEMPGWGKERTDSYYDFWKNNEYTQLDQGEYVDLFCSSDAMIHDSGSFLAEYLYMKKPVLYILSAINNCQHYSDFGLSALESCQIGRKKEDIVEFIESILILQNKKNEHSQFLIENVHPYFSQEKPSERIIKSILGTQEK</sequence>
<dbReference type="InterPro" id="IPR043148">
    <property type="entry name" value="TagF_C"/>
</dbReference>
<dbReference type="Gene3D" id="3.40.50.12580">
    <property type="match status" value="1"/>
</dbReference>
<dbReference type="GO" id="GO:0016020">
    <property type="term" value="C:membrane"/>
    <property type="evidence" value="ECO:0007669"/>
    <property type="project" value="InterPro"/>
</dbReference>
<name>A0AAX3RYC1_9GAMM</name>
<evidence type="ECO:0000313" key="1">
    <source>
        <dbReference type="EMBL" id="WFC07642.1"/>
    </source>
</evidence>
<gene>
    <name evidence="1" type="ORF">PG365_04445</name>
</gene>